<dbReference type="Proteomes" id="UP000789524">
    <property type="component" value="Unassembled WGS sequence"/>
</dbReference>
<dbReference type="AlphaFoldDB" id="A0A8J2QCH2"/>
<feature type="region of interest" description="Disordered" evidence="1">
    <location>
        <begin position="117"/>
        <end position="165"/>
    </location>
</feature>
<proteinExistence type="predicted"/>
<accession>A0A8J2QCH2</accession>
<protein>
    <submittedName>
        <fullName evidence="2">(African queen) hypothetical protein</fullName>
    </submittedName>
</protein>
<keyword evidence="3" id="KW-1185">Reference proteome</keyword>
<evidence type="ECO:0000256" key="1">
    <source>
        <dbReference type="SAM" id="MobiDB-lite"/>
    </source>
</evidence>
<evidence type="ECO:0000313" key="3">
    <source>
        <dbReference type="Proteomes" id="UP000789524"/>
    </source>
</evidence>
<name>A0A8J2QCH2_9NEOP</name>
<sequence>MRLYRSNGIDDYLTDMTFSIREIAASLNHLTRNNQYNPFNYDRREYSCNCEESIRKLLSIVEELASRTKNPPAPSPIQVVYIPYPVPVNIKGIQENVSVGFRSIVLDDPNRVWLDSPKEVSAEDEDDDGKRPVSFKPISPKRPTSKPPQFEHGSKQERIQTTTPRSFKKHTVCEGAVLSCCGLENEERSECFASYKCLKNYDLKQACHPKAIEMVLNKFKKIYGPVDDY</sequence>
<evidence type="ECO:0000313" key="2">
    <source>
        <dbReference type="EMBL" id="CAG9559732.1"/>
    </source>
</evidence>
<reference evidence="2" key="1">
    <citation type="submission" date="2021-09" db="EMBL/GenBank/DDBJ databases">
        <authorList>
            <person name="Martin H S."/>
        </authorList>
    </citation>
    <scope>NUCLEOTIDE SEQUENCE</scope>
</reference>
<organism evidence="2 3">
    <name type="scientific">Danaus chrysippus</name>
    <name type="common">African queen</name>
    <dbReference type="NCBI Taxonomy" id="151541"/>
    <lineage>
        <taxon>Eukaryota</taxon>
        <taxon>Metazoa</taxon>
        <taxon>Ecdysozoa</taxon>
        <taxon>Arthropoda</taxon>
        <taxon>Hexapoda</taxon>
        <taxon>Insecta</taxon>
        <taxon>Pterygota</taxon>
        <taxon>Neoptera</taxon>
        <taxon>Endopterygota</taxon>
        <taxon>Lepidoptera</taxon>
        <taxon>Glossata</taxon>
        <taxon>Ditrysia</taxon>
        <taxon>Papilionoidea</taxon>
        <taxon>Nymphalidae</taxon>
        <taxon>Danainae</taxon>
        <taxon>Danaini</taxon>
        <taxon>Danaina</taxon>
        <taxon>Danaus</taxon>
        <taxon>Anosia</taxon>
    </lineage>
</organism>
<gene>
    <name evidence="2" type="ORF">DCHRY22_LOCUS1535</name>
</gene>
<dbReference type="EMBL" id="CAKASE010000044">
    <property type="protein sequence ID" value="CAG9559732.1"/>
    <property type="molecule type" value="Genomic_DNA"/>
</dbReference>
<dbReference type="OrthoDB" id="7092459at2759"/>
<comment type="caution">
    <text evidence="2">The sequence shown here is derived from an EMBL/GenBank/DDBJ whole genome shotgun (WGS) entry which is preliminary data.</text>
</comment>